<accession>A0ABW6K2E5</accession>
<evidence type="ECO:0000256" key="1">
    <source>
        <dbReference type="ARBA" id="ARBA00004141"/>
    </source>
</evidence>
<comment type="subcellular location">
    <subcellularLocation>
        <location evidence="1">Membrane</location>
        <topology evidence="1">Multi-pass membrane protein</topology>
    </subcellularLocation>
</comment>
<feature type="transmembrane region" description="Helical" evidence="8">
    <location>
        <begin position="142"/>
        <end position="163"/>
    </location>
</feature>
<comment type="caution">
    <text evidence="9">The sequence shown here is derived from an EMBL/GenBank/DDBJ whole genome shotgun (WGS) entry which is preliminary data.</text>
</comment>
<dbReference type="PANTHER" id="PTHR34975:SF2">
    <property type="entry name" value="SPORE GERMINATION PROTEIN A2"/>
    <property type="match status" value="1"/>
</dbReference>
<dbReference type="PANTHER" id="PTHR34975">
    <property type="entry name" value="SPORE GERMINATION PROTEIN A2"/>
    <property type="match status" value="1"/>
</dbReference>
<protein>
    <submittedName>
        <fullName evidence="9">Endospore germination permease</fullName>
    </submittedName>
</protein>
<evidence type="ECO:0000256" key="6">
    <source>
        <dbReference type="ARBA" id="ARBA00022989"/>
    </source>
</evidence>
<evidence type="ECO:0000256" key="7">
    <source>
        <dbReference type="ARBA" id="ARBA00023136"/>
    </source>
</evidence>
<feature type="transmembrane region" description="Helical" evidence="8">
    <location>
        <begin position="337"/>
        <end position="357"/>
    </location>
</feature>
<evidence type="ECO:0000313" key="10">
    <source>
        <dbReference type="Proteomes" id="UP001601058"/>
    </source>
</evidence>
<keyword evidence="4" id="KW-0309">Germination</keyword>
<keyword evidence="7 8" id="KW-0472">Membrane</keyword>
<evidence type="ECO:0000256" key="2">
    <source>
        <dbReference type="ARBA" id="ARBA00007998"/>
    </source>
</evidence>
<keyword evidence="6 8" id="KW-1133">Transmembrane helix</keyword>
<feature type="transmembrane region" description="Helical" evidence="8">
    <location>
        <begin position="183"/>
        <end position="205"/>
    </location>
</feature>
<feature type="transmembrane region" description="Helical" evidence="8">
    <location>
        <begin position="35"/>
        <end position="55"/>
    </location>
</feature>
<dbReference type="RefSeq" id="WP_389219914.1">
    <property type="nucleotide sequence ID" value="NZ_JBIACJ010000006.1"/>
</dbReference>
<dbReference type="InterPro" id="IPR004761">
    <property type="entry name" value="Spore_GerAB"/>
</dbReference>
<gene>
    <name evidence="9" type="ORF">ACFYKT_12435</name>
</gene>
<feature type="transmembrane region" description="Helical" evidence="8">
    <location>
        <begin position="262"/>
        <end position="284"/>
    </location>
</feature>
<reference evidence="9 10" key="1">
    <citation type="submission" date="2024-08" db="EMBL/GenBank/DDBJ databases">
        <title>Two novel Cytobacillus novel species.</title>
        <authorList>
            <person name="Liu G."/>
        </authorList>
    </citation>
    <scope>NUCLEOTIDE SEQUENCE [LARGE SCALE GENOMIC DNA]</scope>
    <source>
        <strain evidence="9 10">FJAT-53684</strain>
    </source>
</reference>
<feature type="transmembrane region" description="Helical" evidence="8">
    <location>
        <begin position="305"/>
        <end position="325"/>
    </location>
</feature>
<name>A0ABW6K2E5_9BACI</name>
<evidence type="ECO:0000256" key="3">
    <source>
        <dbReference type="ARBA" id="ARBA00022448"/>
    </source>
</evidence>
<dbReference type="Proteomes" id="UP001601058">
    <property type="component" value="Unassembled WGS sequence"/>
</dbReference>
<comment type="similarity">
    <text evidence="2">Belongs to the amino acid-polyamine-organocation (APC) superfamily. Spore germination protein (SGP) (TC 2.A.3.9) family.</text>
</comment>
<dbReference type="Pfam" id="PF03845">
    <property type="entry name" value="Spore_permease"/>
    <property type="match status" value="1"/>
</dbReference>
<keyword evidence="3" id="KW-0813">Transport</keyword>
<evidence type="ECO:0000313" key="9">
    <source>
        <dbReference type="EMBL" id="MFE8697143.1"/>
    </source>
</evidence>
<dbReference type="NCBIfam" id="TIGR00912">
    <property type="entry name" value="2A0309"/>
    <property type="match status" value="1"/>
</dbReference>
<proteinExistence type="inferred from homology"/>
<feature type="transmembrane region" description="Helical" evidence="8">
    <location>
        <begin position="75"/>
        <end position="93"/>
    </location>
</feature>
<dbReference type="EMBL" id="JBIACJ010000006">
    <property type="protein sequence ID" value="MFE8697143.1"/>
    <property type="molecule type" value="Genomic_DNA"/>
</dbReference>
<keyword evidence="5 8" id="KW-0812">Transmembrane</keyword>
<organism evidence="9 10">
    <name type="scientific">Cytobacillus mangrovibacter</name>
    <dbReference type="NCBI Taxonomy" id="3299024"/>
    <lineage>
        <taxon>Bacteria</taxon>
        <taxon>Bacillati</taxon>
        <taxon>Bacillota</taxon>
        <taxon>Bacilli</taxon>
        <taxon>Bacillales</taxon>
        <taxon>Bacillaceae</taxon>
        <taxon>Cytobacillus</taxon>
    </lineage>
</organism>
<feature type="transmembrane region" description="Helical" evidence="8">
    <location>
        <begin position="113"/>
        <end position="135"/>
    </location>
</feature>
<evidence type="ECO:0000256" key="4">
    <source>
        <dbReference type="ARBA" id="ARBA00022544"/>
    </source>
</evidence>
<evidence type="ECO:0000256" key="8">
    <source>
        <dbReference type="SAM" id="Phobius"/>
    </source>
</evidence>
<feature type="transmembrane region" description="Helical" evidence="8">
    <location>
        <begin position="217"/>
        <end position="242"/>
    </location>
</feature>
<evidence type="ECO:0000256" key="5">
    <source>
        <dbReference type="ARBA" id="ARBA00022692"/>
    </source>
</evidence>
<feature type="transmembrane region" description="Helical" evidence="8">
    <location>
        <begin position="7"/>
        <end position="29"/>
    </location>
</feature>
<sequence length="375" mass="42456">MERISLYQLFILTVFFQVGTTIIFGFGAAAGNDSWIVTIISLIIGLFAISIYLLLSYLNPGLTLVEWFPAQFGKWIGTPIAWLYPLLFLYEVGRILNDVKYLTTTIILVDTPFLAIIIFFLIAVAYLQFCGIEVIARMGEIFFPYFLAMILGSIILIFASDILKIENLLPILKNGWKPIFESAFPLGASQGFAQSLELAMIWLLVNSSQKELVKTTLFATTFSGLIILITVIMIITGLGEFFYKTESFPMFTLVSKVNIGGIIKNLDAFAVLLFIISSFFKISLHMFFAIRGIQILTKIENSHKLIIPIVILSIYLGYSVSANFQEHIKVAIEVFPYNLWILLLWILPILLLIVTLINRAINKGKRNFEQMKERL</sequence>
<keyword evidence="10" id="KW-1185">Reference proteome</keyword>